<evidence type="ECO:0000313" key="2">
    <source>
        <dbReference type="Proteomes" id="UP001060215"/>
    </source>
</evidence>
<reference evidence="1 2" key="1">
    <citation type="journal article" date="2022" name="Plant J.">
        <title>Chromosome-level genome of Camellia lanceoleosa provides a valuable resource for understanding genome evolution and self-incompatibility.</title>
        <authorList>
            <person name="Gong W."/>
            <person name="Xiao S."/>
            <person name="Wang L."/>
            <person name="Liao Z."/>
            <person name="Chang Y."/>
            <person name="Mo W."/>
            <person name="Hu G."/>
            <person name="Li W."/>
            <person name="Zhao G."/>
            <person name="Zhu H."/>
            <person name="Hu X."/>
            <person name="Ji K."/>
            <person name="Xiang X."/>
            <person name="Song Q."/>
            <person name="Yuan D."/>
            <person name="Jin S."/>
            <person name="Zhang L."/>
        </authorList>
    </citation>
    <scope>NUCLEOTIDE SEQUENCE [LARGE SCALE GENOMIC DNA]</scope>
    <source>
        <strain evidence="1">SQ_2022a</strain>
    </source>
</reference>
<dbReference type="EMBL" id="CM045769">
    <property type="protein sequence ID" value="KAI7995846.1"/>
    <property type="molecule type" value="Genomic_DNA"/>
</dbReference>
<keyword evidence="2" id="KW-1185">Reference proteome</keyword>
<accession>A0ACC0G419</accession>
<protein>
    <submittedName>
        <fullName evidence="1">Uncharacterized protein</fullName>
    </submittedName>
</protein>
<name>A0ACC0G419_9ERIC</name>
<gene>
    <name evidence="1" type="ORF">LOK49_LG11G00001</name>
</gene>
<sequence>MVLLMLRQKPMISNVTHSSIPVSYGYQEQAKDQIAKAEQLIHDVLSEVTLQQRTLQIDGTSEQIEAAKQLVSEVTSEEMEAWTLFQDACIRFLLHHMVIVTILGSSSVHLLDQLHITLSFCSLCNASTRCSARYIFGIAVDCETCSLFLAMGEIDLEDPINDWRIFSARLPEAITRLSFGLLPPSNAAT</sequence>
<dbReference type="Proteomes" id="UP001060215">
    <property type="component" value="Chromosome 12"/>
</dbReference>
<organism evidence="1 2">
    <name type="scientific">Camellia lanceoleosa</name>
    <dbReference type="NCBI Taxonomy" id="1840588"/>
    <lineage>
        <taxon>Eukaryota</taxon>
        <taxon>Viridiplantae</taxon>
        <taxon>Streptophyta</taxon>
        <taxon>Embryophyta</taxon>
        <taxon>Tracheophyta</taxon>
        <taxon>Spermatophyta</taxon>
        <taxon>Magnoliopsida</taxon>
        <taxon>eudicotyledons</taxon>
        <taxon>Gunneridae</taxon>
        <taxon>Pentapetalae</taxon>
        <taxon>asterids</taxon>
        <taxon>Ericales</taxon>
        <taxon>Theaceae</taxon>
        <taxon>Camellia</taxon>
    </lineage>
</organism>
<proteinExistence type="predicted"/>
<comment type="caution">
    <text evidence="1">The sequence shown here is derived from an EMBL/GenBank/DDBJ whole genome shotgun (WGS) entry which is preliminary data.</text>
</comment>
<evidence type="ECO:0000313" key="1">
    <source>
        <dbReference type="EMBL" id="KAI7995846.1"/>
    </source>
</evidence>